<sequence>MSGPLKVVAVGGSPRAGSTAELALRVTLREAERQGAEVRLIGGADLLIPLYDPRTENRSPAARRLVTALAEADGIVLASPAYHGSVSGLVKNALDYAEELRDDTRPYFTGRAVGCLAVAQGWHGAVSTLGALRSVVHALRGWPTPLGVAVNTETTGFGPDGECLDPRVQEQLRTVGEQVVTFARMWRDAPRPVGLPVHS</sequence>
<comment type="caution">
    <text evidence="2">The sequence shown here is derived from an EMBL/GenBank/DDBJ whole genome shotgun (WGS) entry which is preliminary data.</text>
</comment>
<dbReference type="InterPro" id="IPR029039">
    <property type="entry name" value="Flavoprotein-like_sf"/>
</dbReference>
<dbReference type="SUPFAM" id="SSF52218">
    <property type="entry name" value="Flavoproteins"/>
    <property type="match status" value="1"/>
</dbReference>
<evidence type="ECO:0000313" key="2">
    <source>
        <dbReference type="EMBL" id="GHH65072.1"/>
    </source>
</evidence>
<accession>A0A919KM09</accession>
<dbReference type="InterPro" id="IPR005025">
    <property type="entry name" value="FMN_Rdtase-like_dom"/>
</dbReference>
<reference evidence="2" key="1">
    <citation type="journal article" date="2014" name="Int. J. Syst. Evol. Microbiol.">
        <title>Complete genome sequence of Corynebacterium casei LMG S-19264T (=DSM 44701T), isolated from a smear-ripened cheese.</title>
        <authorList>
            <consortium name="US DOE Joint Genome Institute (JGI-PGF)"/>
            <person name="Walter F."/>
            <person name="Albersmeier A."/>
            <person name="Kalinowski J."/>
            <person name="Ruckert C."/>
        </authorList>
    </citation>
    <scope>NUCLEOTIDE SEQUENCE</scope>
    <source>
        <strain evidence="2">JCM 4646</strain>
    </source>
</reference>
<dbReference type="Proteomes" id="UP000617734">
    <property type="component" value="Unassembled WGS sequence"/>
</dbReference>
<dbReference type="EMBL" id="BNBO01000006">
    <property type="protein sequence ID" value="GHH65072.1"/>
    <property type="molecule type" value="Genomic_DNA"/>
</dbReference>
<dbReference type="Gene3D" id="3.40.50.360">
    <property type="match status" value="1"/>
</dbReference>
<evidence type="ECO:0000259" key="1">
    <source>
        <dbReference type="Pfam" id="PF03358"/>
    </source>
</evidence>
<feature type="domain" description="NADPH-dependent FMN reductase-like" evidence="1">
    <location>
        <begin position="6"/>
        <end position="151"/>
    </location>
</feature>
<evidence type="ECO:0000313" key="3">
    <source>
        <dbReference type="Proteomes" id="UP000617734"/>
    </source>
</evidence>
<reference evidence="2" key="2">
    <citation type="submission" date="2020-09" db="EMBL/GenBank/DDBJ databases">
        <authorList>
            <person name="Sun Q."/>
            <person name="Ohkuma M."/>
        </authorList>
    </citation>
    <scope>NUCLEOTIDE SEQUENCE</scope>
    <source>
        <strain evidence="2">JCM 4646</strain>
    </source>
</reference>
<gene>
    <name evidence="2" type="ORF">GCM10018781_16910</name>
</gene>
<dbReference type="GO" id="GO:0010181">
    <property type="term" value="F:FMN binding"/>
    <property type="evidence" value="ECO:0007669"/>
    <property type="project" value="TreeGrafter"/>
</dbReference>
<dbReference type="Pfam" id="PF03358">
    <property type="entry name" value="FMN_red"/>
    <property type="match status" value="1"/>
</dbReference>
<name>A0A919KM09_9ACTN</name>
<dbReference type="PANTHER" id="PTHR30543:SF21">
    <property type="entry name" value="NAD(P)H-DEPENDENT FMN REDUCTASE LOT6"/>
    <property type="match status" value="1"/>
</dbReference>
<keyword evidence="3" id="KW-1185">Reference proteome</keyword>
<dbReference type="GeneID" id="95352183"/>
<dbReference type="RefSeq" id="WP_190210168.1">
    <property type="nucleotide sequence ID" value="NZ_BNBO01000006.1"/>
</dbReference>
<dbReference type="InterPro" id="IPR050712">
    <property type="entry name" value="NAD(P)H-dep_reductase"/>
</dbReference>
<proteinExistence type="predicted"/>
<dbReference type="GO" id="GO:0016491">
    <property type="term" value="F:oxidoreductase activity"/>
    <property type="evidence" value="ECO:0007669"/>
    <property type="project" value="InterPro"/>
</dbReference>
<dbReference type="GO" id="GO:0005829">
    <property type="term" value="C:cytosol"/>
    <property type="evidence" value="ECO:0007669"/>
    <property type="project" value="TreeGrafter"/>
</dbReference>
<dbReference type="AlphaFoldDB" id="A0A919KM09"/>
<dbReference type="PANTHER" id="PTHR30543">
    <property type="entry name" value="CHROMATE REDUCTASE"/>
    <property type="match status" value="1"/>
</dbReference>
<protein>
    <submittedName>
        <fullName evidence="2">FMN reductase</fullName>
    </submittedName>
</protein>
<organism evidence="2 3">
    <name type="scientific">Kitasatospora indigofera</name>
    <dbReference type="NCBI Taxonomy" id="67307"/>
    <lineage>
        <taxon>Bacteria</taxon>
        <taxon>Bacillati</taxon>
        <taxon>Actinomycetota</taxon>
        <taxon>Actinomycetes</taxon>
        <taxon>Kitasatosporales</taxon>
        <taxon>Streptomycetaceae</taxon>
        <taxon>Kitasatospora</taxon>
    </lineage>
</organism>